<dbReference type="Pfam" id="PF04253">
    <property type="entry name" value="TFR_dimer"/>
    <property type="match status" value="1"/>
</dbReference>
<evidence type="ECO:0000256" key="2">
    <source>
        <dbReference type="SAM" id="SignalP"/>
    </source>
</evidence>
<dbReference type="SUPFAM" id="SSF47672">
    <property type="entry name" value="Transferrin receptor-like dimerisation domain"/>
    <property type="match status" value="1"/>
</dbReference>
<accession>Q6J516</accession>
<dbReference type="AlphaFoldDB" id="Q6J516"/>
<proteinExistence type="inferred from homology"/>
<feature type="domain" description="PA" evidence="3">
    <location>
        <begin position="137"/>
        <end position="224"/>
    </location>
</feature>
<dbReference type="InterPro" id="IPR003137">
    <property type="entry name" value="PA_domain"/>
</dbReference>
<reference evidence="6" key="1">
    <citation type="submission" date="2004-04" db="EMBL/GenBank/DDBJ databases">
        <title>Cloning and sequencing of genomic DNA of the gene for poly(L-malate)-hydrolase (polymalatase) from Physarum polycephalum.</title>
        <authorList>
            <person name="Haindl M.J."/>
            <person name="Lee B.-S."/>
            <person name="Koeppele W."/>
            <person name="Holler E."/>
        </authorList>
    </citation>
    <scope>NUCLEOTIDE SEQUENCE</scope>
    <source>
        <strain evidence="6">M3 C VII</strain>
    </source>
</reference>
<dbReference type="EMBL" id="AY600247">
    <property type="protein sequence ID" value="AAT37637.1"/>
    <property type="molecule type" value="Genomic_DNA"/>
</dbReference>
<organism evidence="6">
    <name type="scientific">Physarum polycephalum</name>
    <name type="common">Many-headed slime mold</name>
    <name type="synonym">Badhamia polycephala</name>
    <dbReference type="NCBI Taxonomy" id="5791"/>
    <lineage>
        <taxon>Eukaryota</taxon>
        <taxon>Amoebozoa</taxon>
        <taxon>Evosea</taxon>
        <taxon>Eumycetozoa</taxon>
        <taxon>Myxogastria</taxon>
        <taxon>Myxogastromycetidae</taxon>
        <taxon>Physariida</taxon>
        <taxon>Physaraceae</taxon>
        <taxon>Physarum</taxon>
    </lineage>
</organism>
<evidence type="ECO:0000259" key="3">
    <source>
        <dbReference type="Pfam" id="PF02225"/>
    </source>
</evidence>
<dbReference type="PANTHER" id="PTHR10404">
    <property type="entry name" value="N-ACETYLATED-ALPHA-LINKED ACIDIC DIPEPTIDASE"/>
    <property type="match status" value="1"/>
</dbReference>
<dbReference type="GO" id="GO:0004180">
    <property type="term" value="F:carboxypeptidase activity"/>
    <property type="evidence" value="ECO:0007669"/>
    <property type="project" value="TreeGrafter"/>
</dbReference>
<dbReference type="InterPro" id="IPR036757">
    <property type="entry name" value="TFR-like_dimer_dom_sf"/>
</dbReference>
<dbReference type="InterPro" id="IPR039373">
    <property type="entry name" value="Peptidase_M28B"/>
</dbReference>
<dbReference type="SUPFAM" id="SSF53187">
    <property type="entry name" value="Zn-dependent exopeptidases"/>
    <property type="match status" value="1"/>
</dbReference>
<feature type="chain" id="PRO_5004274829" evidence="2">
    <location>
        <begin position="21"/>
        <end position="706"/>
    </location>
</feature>
<comment type="similarity">
    <text evidence="1">Belongs to the peptidase M28 family. M28B subfamily.</text>
</comment>
<dbReference type="Pfam" id="PF04389">
    <property type="entry name" value="Peptidase_M28"/>
    <property type="match status" value="1"/>
</dbReference>
<dbReference type="Gene3D" id="3.50.30.30">
    <property type="match status" value="1"/>
</dbReference>
<evidence type="ECO:0000259" key="4">
    <source>
        <dbReference type="Pfam" id="PF04253"/>
    </source>
</evidence>
<name>Q6J516_PHYPO</name>
<dbReference type="InterPro" id="IPR007484">
    <property type="entry name" value="Peptidase_M28"/>
</dbReference>
<evidence type="ECO:0000259" key="5">
    <source>
        <dbReference type="Pfam" id="PF04389"/>
    </source>
</evidence>
<dbReference type="InterPro" id="IPR007365">
    <property type="entry name" value="TFR-like_dimer_dom"/>
</dbReference>
<dbReference type="Gene3D" id="3.40.630.10">
    <property type="entry name" value="Zn peptidases"/>
    <property type="match status" value="1"/>
</dbReference>
<feature type="domain" description="Peptidase M28" evidence="5">
    <location>
        <begin position="326"/>
        <end position="510"/>
    </location>
</feature>
<dbReference type="InterPro" id="IPR046450">
    <property type="entry name" value="PA_dom_sf"/>
</dbReference>
<feature type="signal peptide" evidence="2">
    <location>
        <begin position="1"/>
        <end position="20"/>
    </location>
</feature>
<keyword evidence="2" id="KW-0732">Signal</keyword>
<dbReference type="FunFam" id="3.40.630.10:FF:000101">
    <property type="entry name" value="N-acetylated alpha-linked acidic dipeptidase like 1"/>
    <property type="match status" value="1"/>
</dbReference>
<dbReference type="Pfam" id="PF02225">
    <property type="entry name" value="PA"/>
    <property type="match status" value="1"/>
</dbReference>
<dbReference type="SUPFAM" id="SSF52025">
    <property type="entry name" value="PA domain"/>
    <property type="match status" value="1"/>
</dbReference>
<dbReference type="CDD" id="cd02121">
    <property type="entry name" value="PA_GCPII_like"/>
    <property type="match status" value="1"/>
</dbReference>
<dbReference type="PANTHER" id="PTHR10404:SF46">
    <property type="entry name" value="VACUOLAR PROTEIN SORTING-ASSOCIATED PROTEIN 70"/>
    <property type="match status" value="1"/>
</dbReference>
<sequence>MHSRSACIFVLCGLLPFVLGTSLSGPEQTFFNLPDPAQTREHLQYYTSSPHLAGSQRDYETAVYTHDKFVEYGLSDVVIHTQHVVANFPLQRELELRKADGTVLFTAGLYEPPLVEDPYDPAEDPTFNMFSGSGTVTNRIVYANYGSLDDFNYLKNNGVDLKGALVLTRYGPTYRGIKAFLAEQFGAAGLLIYSDPQQDGFDAGGVEHPVYPEGKWRPELSVQRGCLVYWQYCPGSPSQERMGLCLGEEFADASPAGNLYPTIPVLPISWGDAYPILQDIANNPNGLAAPSTWQGGLNFTYKAGPSVNQVYLNVQMNTTNTTIWTVTGTFRGQSSNEAVLVGNHRDAWGKGGSDPSSGTSILLEIIRSLECSLILPDGFLRGIFTSAAGMERNMELWVRPLGAEDNEVFLKDTLMAYLNVDIGACGPLLNIRGTPNLLNVIKDVASQIPDPSDSTKKLTDFWTNDQLVVLGSGSDFVPFIDFLGVPSVDFYYSSSPGANEVYHSIYDSFAWMDQFGDPGYIKSVALARLIGILAIRFADDIVIPLNFSNYAGQLQTYLTTIQQQVATGLPGTYDYSPLQNAITQFKTAAAAIDGEAACVRSSGSATGCTSDLNELNRRLQIAERSFLINSKTNSSDGLPKRNWHKHVVQAAGILDGYGAQIFPGIAQGIVDNNPALIQQQIGRAADTILNVVEASYSRRIQEMSKL</sequence>
<feature type="domain" description="Transferrin receptor-like dimerisation" evidence="4">
    <location>
        <begin position="574"/>
        <end position="691"/>
    </location>
</feature>
<keyword evidence="6" id="KW-0378">Hydrolase</keyword>
<evidence type="ECO:0000313" key="6">
    <source>
        <dbReference type="EMBL" id="AAT37637.1"/>
    </source>
</evidence>
<evidence type="ECO:0000256" key="1">
    <source>
        <dbReference type="ARBA" id="ARBA00005634"/>
    </source>
</evidence>
<dbReference type="Gene3D" id="1.20.930.40">
    <property type="entry name" value="Transferrin receptor-like, dimerisation domain"/>
    <property type="match status" value="1"/>
</dbReference>
<gene>
    <name evidence="6" type="primary">pma</name>
</gene>
<protein>
    <submittedName>
        <fullName evidence="6">Poly(L-malate)-hydrolase (Polymalatase)</fullName>
    </submittedName>
</protein>